<accession>A0AAN7XXH6</accession>
<evidence type="ECO:0008006" key="4">
    <source>
        <dbReference type="Google" id="ProtNLM"/>
    </source>
</evidence>
<feature type="chain" id="PRO_5042974657" description="Secreted protein" evidence="1">
    <location>
        <begin position="32"/>
        <end position="73"/>
    </location>
</feature>
<sequence>MAGCLHRCTATFTCQLLVEVVSSLMTPGADSEGSACLLSLPHCLFVHPPSQLSKSRFSSTRGNEHCMETQAVA</sequence>
<proteinExistence type="predicted"/>
<evidence type="ECO:0000256" key="1">
    <source>
        <dbReference type="SAM" id="SignalP"/>
    </source>
</evidence>
<reference evidence="2 3" key="1">
    <citation type="journal article" date="2023" name="Genes (Basel)">
        <title>Chromosome-Level Genome Assembly and Circadian Gene Repertoire of the Patagonia Blennie Eleginops maclovinus-The Closest Ancestral Proxy of Antarctic Cryonotothenioids.</title>
        <authorList>
            <person name="Cheng C.C."/>
            <person name="Rivera-Colon A.G."/>
            <person name="Minhas B.F."/>
            <person name="Wilson L."/>
            <person name="Rayamajhi N."/>
            <person name="Vargas-Chacoff L."/>
            <person name="Catchen J.M."/>
        </authorList>
    </citation>
    <scope>NUCLEOTIDE SEQUENCE [LARGE SCALE GENOMIC DNA]</scope>
    <source>
        <strain evidence="2">JMC-PN-2008</strain>
    </source>
</reference>
<reference evidence="2 3" key="2">
    <citation type="journal article" date="2023" name="Mol. Biol. Evol.">
        <title>Genomics of Secondarily Temperate Adaptation in the Only Non-Antarctic Icefish.</title>
        <authorList>
            <person name="Rivera-Colon A.G."/>
            <person name="Rayamajhi N."/>
            <person name="Minhas B.F."/>
            <person name="Madrigal G."/>
            <person name="Bilyk K.T."/>
            <person name="Yoon V."/>
            <person name="Hune M."/>
            <person name="Gregory S."/>
            <person name="Cheng C.H.C."/>
            <person name="Catchen J.M."/>
        </authorList>
    </citation>
    <scope>NUCLEOTIDE SEQUENCE [LARGE SCALE GENOMIC DNA]</scope>
    <source>
        <strain evidence="2">JMC-PN-2008</strain>
    </source>
</reference>
<dbReference type="EMBL" id="JAUZQC010000006">
    <property type="protein sequence ID" value="KAK5870245.1"/>
    <property type="molecule type" value="Genomic_DNA"/>
</dbReference>
<comment type="caution">
    <text evidence="2">The sequence shown here is derived from an EMBL/GenBank/DDBJ whole genome shotgun (WGS) entry which is preliminary data.</text>
</comment>
<feature type="signal peptide" evidence="1">
    <location>
        <begin position="1"/>
        <end position="31"/>
    </location>
</feature>
<keyword evidence="3" id="KW-1185">Reference proteome</keyword>
<protein>
    <recommendedName>
        <fullName evidence="4">Secreted protein</fullName>
    </recommendedName>
</protein>
<gene>
    <name evidence="2" type="ORF">PBY51_024898</name>
</gene>
<keyword evidence="1" id="KW-0732">Signal</keyword>
<dbReference type="Proteomes" id="UP001346869">
    <property type="component" value="Unassembled WGS sequence"/>
</dbReference>
<organism evidence="2 3">
    <name type="scientific">Eleginops maclovinus</name>
    <name type="common">Patagonian blennie</name>
    <name type="synonym">Eleginus maclovinus</name>
    <dbReference type="NCBI Taxonomy" id="56733"/>
    <lineage>
        <taxon>Eukaryota</taxon>
        <taxon>Metazoa</taxon>
        <taxon>Chordata</taxon>
        <taxon>Craniata</taxon>
        <taxon>Vertebrata</taxon>
        <taxon>Euteleostomi</taxon>
        <taxon>Actinopterygii</taxon>
        <taxon>Neopterygii</taxon>
        <taxon>Teleostei</taxon>
        <taxon>Neoteleostei</taxon>
        <taxon>Acanthomorphata</taxon>
        <taxon>Eupercaria</taxon>
        <taxon>Perciformes</taxon>
        <taxon>Notothenioidei</taxon>
        <taxon>Eleginopidae</taxon>
        <taxon>Eleginops</taxon>
    </lineage>
</organism>
<name>A0AAN7XXH6_ELEMC</name>
<evidence type="ECO:0000313" key="3">
    <source>
        <dbReference type="Proteomes" id="UP001346869"/>
    </source>
</evidence>
<evidence type="ECO:0000313" key="2">
    <source>
        <dbReference type="EMBL" id="KAK5870245.1"/>
    </source>
</evidence>
<dbReference type="AlphaFoldDB" id="A0AAN7XXH6"/>